<dbReference type="InterPro" id="IPR002999">
    <property type="entry name" value="Tudor"/>
</dbReference>
<dbReference type="WBParaSite" id="BXY_1729300.1">
    <property type="protein sequence ID" value="BXY_1729300.1"/>
    <property type="gene ID" value="BXY_1729300"/>
</dbReference>
<dbReference type="EMBL" id="CAJFDI010000002">
    <property type="protein sequence ID" value="CAD5216159.1"/>
    <property type="molecule type" value="Genomic_DNA"/>
</dbReference>
<evidence type="ECO:0000313" key="5">
    <source>
        <dbReference type="WBParaSite" id="BXY_1729300.1"/>
    </source>
</evidence>
<dbReference type="SUPFAM" id="SSF63748">
    <property type="entry name" value="Tudor/PWWP/MBT"/>
    <property type="match status" value="2"/>
</dbReference>
<evidence type="ECO:0000313" key="4">
    <source>
        <dbReference type="Proteomes" id="UP000659654"/>
    </source>
</evidence>
<dbReference type="Proteomes" id="UP000582659">
    <property type="component" value="Unassembled WGS sequence"/>
</dbReference>
<gene>
    <name evidence="2" type="ORF">BXYJ_LOCUS4390</name>
</gene>
<dbReference type="Gene3D" id="2.30.30.140">
    <property type="match status" value="2"/>
</dbReference>
<organism evidence="3 5">
    <name type="scientific">Bursaphelenchus xylophilus</name>
    <name type="common">Pinewood nematode worm</name>
    <name type="synonym">Aphelenchoides xylophilus</name>
    <dbReference type="NCBI Taxonomy" id="6326"/>
    <lineage>
        <taxon>Eukaryota</taxon>
        <taxon>Metazoa</taxon>
        <taxon>Ecdysozoa</taxon>
        <taxon>Nematoda</taxon>
        <taxon>Chromadorea</taxon>
        <taxon>Rhabditida</taxon>
        <taxon>Tylenchina</taxon>
        <taxon>Tylenchomorpha</taxon>
        <taxon>Aphelenchoidea</taxon>
        <taxon>Aphelenchoididae</taxon>
        <taxon>Bursaphelenchus</taxon>
    </lineage>
</organism>
<sequence>MPESVYDNLKPAFDPLSPLLQLYKNRNSINDAIPFHVTGVLENCETSGLLTFSLLQPRFNIVDLCEELKEHYGDAYDSGDLKSVGCSKLILGNNYLTRFTDGNFYRCRLIHFKNGFALVRFLDMDYEVKIHTDRIYELDFQFTTDKYNYSLVVPAYTLSPAALGSIGLPNVHSVKAGSIMDFLILHIGFRCLVLAAPHNFGLFRFSGQRLLYNSPIDEEWFNLLSEKVPEKRFEGQCYPSIKPKFGPHWNFGQVMGVDGLHSVFIRDLQSSIRAFYIHQRLQQLFNKVEFKSKFQAKEGDEFVLDQPCVFYDSTSKMYYRGKVTNLTDVFIDASGVDFPSRKIIGAALSSGVFYYLPCGFGFPSTVYPVKLVQQSTSYDQRYDELLQGLLFDNTPVCFQLSAFSRTVEMRLLDGASVLAEIKFDGDKGLGPFGASMTNRSFVKSSQFISSMPKWEAMGMGESGEKKSEPKRRTIASIFETSLPPRKPEKKGPPTGCDEAGYVFSDGYNYICYRTQENDNKFRTLQSALNTVRLTGMNALDYPTAGEYYLVRAPSDNCIYRATIEKVEEDMVTVFHIDTGMKFKQHINTFRGSAMPLSSASTEFSLEAVQPLAEGPFKMAGDIPEDEKILYKHLKLKVALRCVLSDMGTAYIKQGDKGIYLYNREGESINDYYVKTMRNNES</sequence>
<evidence type="ECO:0000313" key="3">
    <source>
        <dbReference type="Proteomes" id="UP000095284"/>
    </source>
</evidence>
<feature type="domain" description="Tudor" evidence="1">
    <location>
        <begin position="540"/>
        <end position="597"/>
    </location>
</feature>
<dbReference type="OrthoDB" id="10491013at2759"/>
<keyword evidence="4" id="KW-1185">Reference proteome</keyword>
<dbReference type="Pfam" id="PF00567">
    <property type="entry name" value="TUDOR"/>
    <property type="match status" value="1"/>
</dbReference>
<proteinExistence type="predicted"/>
<reference evidence="2" key="2">
    <citation type="submission" date="2020-09" db="EMBL/GenBank/DDBJ databases">
        <authorList>
            <person name="Kikuchi T."/>
        </authorList>
    </citation>
    <scope>NUCLEOTIDE SEQUENCE</scope>
    <source>
        <strain evidence="2">Ka4C1</strain>
    </source>
</reference>
<dbReference type="EMBL" id="CAJFCV020000002">
    <property type="protein sequence ID" value="CAG9098881.1"/>
    <property type="molecule type" value="Genomic_DNA"/>
</dbReference>
<protein>
    <submittedName>
        <fullName evidence="2">(pine wood nematode) hypothetical protein</fullName>
    </submittedName>
</protein>
<reference evidence="5" key="1">
    <citation type="submission" date="2016-11" db="UniProtKB">
        <authorList>
            <consortium name="WormBaseParasite"/>
        </authorList>
    </citation>
    <scope>IDENTIFICATION</scope>
</reference>
<feature type="domain" description="Tudor" evidence="1">
    <location>
        <begin position="87"/>
        <end position="143"/>
    </location>
</feature>
<evidence type="ECO:0000259" key="1">
    <source>
        <dbReference type="SMART" id="SM00333"/>
    </source>
</evidence>
<dbReference type="AlphaFoldDB" id="A0A1I7SW62"/>
<dbReference type="Proteomes" id="UP000659654">
    <property type="component" value="Unassembled WGS sequence"/>
</dbReference>
<name>A0A1I7SW62_BURXY</name>
<dbReference type="Proteomes" id="UP000095284">
    <property type="component" value="Unplaced"/>
</dbReference>
<dbReference type="SMART" id="SM00333">
    <property type="entry name" value="TUDOR"/>
    <property type="match status" value="2"/>
</dbReference>
<evidence type="ECO:0000313" key="2">
    <source>
        <dbReference type="EMBL" id="CAD5216159.1"/>
    </source>
</evidence>
<accession>A0A1I7SW62</accession>
<dbReference type="CDD" id="cd20379">
    <property type="entry name" value="Tudor_dTUD-like"/>
    <property type="match status" value="1"/>
</dbReference>